<evidence type="ECO:0000313" key="3">
    <source>
        <dbReference type="Proteomes" id="UP000315816"/>
    </source>
</evidence>
<protein>
    <submittedName>
        <fullName evidence="2">Uncharacterized protein</fullName>
    </submittedName>
</protein>
<dbReference type="Proteomes" id="UP000315816">
    <property type="component" value="Unassembled WGS sequence"/>
</dbReference>
<evidence type="ECO:0000256" key="1">
    <source>
        <dbReference type="SAM" id="MobiDB-lite"/>
    </source>
</evidence>
<accession>A0A545SPY0</accession>
<reference evidence="2 3" key="1">
    <citation type="submission" date="2019-06" db="EMBL/GenBank/DDBJ databases">
        <title>A novel species of marine bacteria.</title>
        <authorList>
            <person name="Wang Y."/>
        </authorList>
    </citation>
    <scope>NUCLEOTIDE SEQUENCE [LARGE SCALE GENOMIC DNA]</scope>
    <source>
        <strain evidence="2 3">MA1-10</strain>
    </source>
</reference>
<feature type="region of interest" description="Disordered" evidence="1">
    <location>
        <begin position="1"/>
        <end position="22"/>
    </location>
</feature>
<dbReference type="RefSeq" id="WP_142853834.1">
    <property type="nucleotide sequence ID" value="NZ_FXWW01000003.1"/>
</dbReference>
<gene>
    <name evidence="2" type="ORF">FIL88_10550</name>
</gene>
<name>A0A545SPY0_9RHOB</name>
<organism evidence="2 3">
    <name type="scientific">Aliiroseovarius halocynthiae</name>
    <dbReference type="NCBI Taxonomy" id="985055"/>
    <lineage>
        <taxon>Bacteria</taxon>
        <taxon>Pseudomonadati</taxon>
        <taxon>Pseudomonadota</taxon>
        <taxon>Alphaproteobacteria</taxon>
        <taxon>Rhodobacterales</taxon>
        <taxon>Paracoccaceae</taxon>
        <taxon>Aliiroseovarius</taxon>
    </lineage>
</organism>
<sequence>MKREVEGWDGVPLRKHVENAQQTATDAQQVASDARDLAEVCCDEQATLSARLGEIERRLAAFEGGSEA</sequence>
<proteinExistence type="predicted"/>
<comment type="caution">
    <text evidence="2">The sequence shown here is derived from an EMBL/GenBank/DDBJ whole genome shotgun (WGS) entry which is preliminary data.</text>
</comment>
<dbReference type="AlphaFoldDB" id="A0A545SPY0"/>
<dbReference type="EMBL" id="VICH01000007">
    <property type="protein sequence ID" value="TQV67021.1"/>
    <property type="molecule type" value="Genomic_DNA"/>
</dbReference>
<evidence type="ECO:0000313" key="2">
    <source>
        <dbReference type="EMBL" id="TQV67021.1"/>
    </source>
</evidence>
<keyword evidence="3" id="KW-1185">Reference proteome</keyword>